<reference evidence="5 7" key="2">
    <citation type="journal article" date="2013" name="Nature">
        <title>Insights into bilaterian evolution from three spiralian genomes.</title>
        <authorList>
            <person name="Simakov O."/>
            <person name="Marletaz F."/>
            <person name="Cho S.J."/>
            <person name="Edsinger-Gonzales E."/>
            <person name="Havlak P."/>
            <person name="Hellsten U."/>
            <person name="Kuo D.H."/>
            <person name="Larsson T."/>
            <person name="Lv J."/>
            <person name="Arendt D."/>
            <person name="Savage R."/>
            <person name="Osoegawa K."/>
            <person name="de Jong P."/>
            <person name="Grimwood J."/>
            <person name="Chapman J.A."/>
            <person name="Shapiro H."/>
            <person name="Aerts A."/>
            <person name="Otillar R.P."/>
            <person name="Terry A.Y."/>
            <person name="Boore J.L."/>
            <person name="Grigoriev I.V."/>
            <person name="Lindberg D.R."/>
            <person name="Seaver E.C."/>
            <person name="Weisblat D.A."/>
            <person name="Putnam N.H."/>
            <person name="Rokhsar D.S."/>
        </authorList>
    </citation>
    <scope>NUCLEOTIDE SEQUENCE</scope>
    <source>
        <strain evidence="5 7">I ESC-2004</strain>
    </source>
</reference>
<dbReference type="GO" id="GO:0005886">
    <property type="term" value="C:plasma membrane"/>
    <property type="evidence" value="ECO:0007669"/>
    <property type="project" value="TreeGrafter"/>
</dbReference>
<evidence type="ECO:0000256" key="2">
    <source>
        <dbReference type="ARBA" id="ARBA00022737"/>
    </source>
</evidence>
<name>R7TLR8_CAPTE</name>
<gene>
    <name evidence="5" type="ORF">CAPTEDRAFT_134756</name>
</gene>
<protein>
    <recommendedName>
        <fullName evidence="8">LRRNT domain-containing protein</fullName>
    </recommendedName>
</protein>
<feature type="disulfide bond" evidence="4">
    <location>
        <begin position="17"/>
        <end position="32"/>
    </location>
</feature>
<dbReference type="CDD" id="cd00112">
    <property type="entry name" value="LDLa"/>
    <property type="match status" value="1"/>
</dbReference>
<organism evidence="5">
    <name type="scientific">Capitella teleta</name>
    <name type="common">Polychaete worm</name>
    <dbReference type="NCBI Taxonomy" id="283909"/>
    <lineage>
        <taxon>Eukaryota</taxon>
        <taxon>Metazoa</taxon>
        <taxon>Spiralia</taxon>
        <taxon>Lophotrochozoa</taxon>
        <taxon>Annelida</taxon>
        <taxon>Polychaeta</taxon>
        <taxon>Sedentaria</taxon>
        <taxon>Scolecida</taxon>
        <taxon>Capitellidae</taxon>
        <taxon>Capitella</taxon>
    </lineage>
</organism>
<evidence type="ECO:0000256" key="3">
    <source>
        <dbReference type="ARBA" id="ARBA00023157"/>
    </source>
</evidence>
<evidence type="ECO:0000313" key="5">
    <source>
        <dbReference type="EMBL" id="ELT92496.1"/>
    </source>
</evidence>
<proteinExistence type="predicted"/>
<dbReference type="InterPro" id="IPR032675">
    <property type="entry name" value="LRR_dom_sf"/>
</dbReference>
<reference evidence="7" key="1">
    <citation type="submission" date="2012-12" db="EMBL/GenBank/DDBJ databases">
        <authorList>
            <person name="Hellsten U."/>
            <person name="Grimwood J."/>
            <person name="Chapman J.A."/>
            <person name="Shapiro H."/>
            <person name="Aerts A."/>
            <person name="Otillar R.P."/>
            <person name="Terry A.Y."/>
            <person name="Boore J.L."/>
            <person name="Simakov O."/>
            <person name="Marletaz F."/>
            <person name="Cho S.-J."/>
            <person name="Edsinger-Gonzales E."/>
            <person name="Havlak P."/>
            <person name="Kuo D.-H."/>
            <person name="Larsson T."/>
            <person name="Lv J."/>
            <person name="Arendt D."/>
            <person name="Savage R."/>
            <person name="Osoegawa K."/>
            <person name="de Jong P."/>
            <person name="Lindberg D.R."/>
            <person name="Seaver E.C."/>
            <person name="Weisblat D.A."/>
            <person name="Putnam N.H."/>
            <person name="Grigoriev I.V."/>
            <person name="Rokhsar D.S."/>
        </authorList>
    </citation>
    <scope>NUCLEOTIDE SEQUENCE</scope>
    <source>
        <strain evidence="7">I ESC-2004</strain>
    </source>
</reference>
<dbReference type="Proteomes" id="UP000014760">
    <property type="component" value="Unassembled WGS sequence"/>
</dbReference>
<dbReference type="EMBL" id="KB310096">
    <property type="protein sequence ID" value="ELT92496.1"/>
    <property type="molecule type" value="Genomic_DNA"/>
</dbReference>
<dbReference type="SUPFAM" id="SSF52058">
    <property type="entry name" value="L domain-like"/>
    <property type="match status" value="1"/>
</dbReference>
<evidence type="ECO:0000313" key="6">
    <source>
        <dbReference type="EnsemblMetazoa" id="CapteP134756"/>
    </source>
</evidence>
<keyword evidence="2" id="KW-0677">Repeat</keyword>
<dbReference type="STRING" id="283909.R7TLR8"/>
<evidence type="ECO:0008006" key="8">
    <source>
        <dbReference type="Google" id="ProtNLM"/>
    </source>
</evidence>
<evidence type="ECO:0000256" key="1">
    <source>
        <dbReference type="ARBA" id="ARBA00022614"/>
    </source>
</evidence>
<comment type="caution">
    <text evidence="4">Lacks conserved residue(s) required for the propagation of feature annotation.</text>
</comment>
<dbReference type="InterPro" id="IPR001611">
    <property type="entry name" value="Leu-rich_rpt"/>
</dbReference>
<dbReference type="PANTHER" id="PTHR24369">
    <property type="entry name" value="ANTIGEN BSP, PUTATIVE-RELATED"/>
    <property type="match status" value="1"/>
</dbReference>
<keyword evidence="1" id="KW-0433">Leucine-rich repeat</keyword>
<dbReference type="Gene3D" id="3.80.10.10">
    <property type="entry name" value="Ribonuclease Inhibitor"/>
    <property type="match status" value="1"/>
</dbReference>
<dbReference type="Pfam" id="PF13855">
    <property type="entry name" value="LRR_8"/>
    <property type="match status" value="1"/>
</dbReference>
<dbReference type="InterPro" id="IPR003591">
    <property type="entry name" value="Leu-rich_rpt_typical-subtyp"/>
</dbReference>
<dbReference type="InterPro" id="IPR050541">
    <property type="entry name" value="LRR_TM_domain-containing"/>
</dbReference>
<dbReference type="PANTHER" id="PTHR24369:SF211">
    <property type="entry name" value="LEUCINE-RICH REPEAT-CONTAINING PROTEIN 15-LIKE"/>
    <property type="match status" value="1"/>
</dbReference>
<dbReference type="PROSITE" id="PS51450">
    <property type="entry name" value="LRR"/>
    <property type="match status" value="1"/>
</dbReference>
<dbReference type="PROSITE" id="PS50068">
    <property type="entry name" value="LDLRA_2"/>
    <property type="match status" value="1"/>
</dbReference>
<dbReference type="InterPro" id="IPR002172">
    <property type="entry name" value="LDrepeatLR_classA_rpt"/>
</dbReference>
<sequence length="167" mass="18459">MFHCKSANFCLPLDNWCDGIRHCPHGDDEDSCDQTCPDECSCMAEVVVCRGSALNDVPSIQSNARLLNLENNIISNLTNTSFVALHNLVELNLAHNSIQELREGYFVDLGNLLTLNISFNDIEVIGTASFAGLIRLRELDLTNNMISEIEADAFVDLVSILELDLSN</sequence>
<feature type="non-terminal residue" evidence="5">
    <location>
        <position position="167"/>
    </location>
</feature>
<keyword evidence="7" id="KW-1185">Reference proteome</keyword>
<dbReference type="InterPro" id="IPR036055">
    <property type="entry name" value="LDL_receptor-like_sf"/>
</dbReference>
<evidence type="ECO:0000256" key="4">
    <source>
        <dbReference type="PROSITE-ProRule" id="PRU00124"/>
    </source>
</evidence>
<keyword evidence="3 4" id="KW-1015">Disulfide bond</keyword>
<accession>R7TLR8</accession>
<evidence type="ECO:0000313" key="7">
    <source>
        <dbReference type="Proteomes" id="UP000014760"/>
    </source>
</evidence>
<dbReference type="SMART" id="SM00369">
    <property type="entry name" value="LRR_TYP"/>
    <property type="match status" value="3"/>
</dbReference>
<dbReference type="EnsemblMetazoa" id="CapteT134756">
    <property type="protein sequence ID" value="CapteP134756"/>
    <property type="gene ID" value="CapteG134756"/>
</dbReference>
<dbReference type="EMBL" id="AMQN01013278">
    <property type="status" value="NOT_ANNOTATED_CDS"/>
    <property type="molecule type" value="Genomic_DNA"/>
</dbReference>
<dbReference type="HOGENOM" id="CLU_000288_18_10_1"/>
<dbReference type="OMA" id="NCLEHEV"/>
<dbReference type="OrthoDB" id="6155710at2759"/>
<reference evidence="6" key="3">
    <citation type="submission" date="2015-06" db="UniProtKB">
        <authorList>
            <consortium name="EnsemblMetazoa"/>
        </authorList>
    </citation>
    <scope>IDENTIFICATION</scope>
</reference>
<dbReference type="Gene3D" id="4.10.400.10">
    <property type="entry name" value="Low-density Lipoprotein Receptor"/>
    <property type="match status" value="1"/>
</dbReference>
<dbReference type="SUPFAM" id="SSF57424">
    <property type="entry name" value="LDL receptor-like module"/>
    <property type="match status" value="1"/>
</dbReference>
<dbReference type="AlphaFoldDB" id="R7TLR8"/>